<dbReference type="InterPro" id="IPR015424">
    <property type="entry name" value="PyrdxlP-dep_Trfase"/>
</dbReference>
<keyword evidence="9" id="KW-1185">Reference proteome</keyword>
<keyword evidence="3" id="KW-0210">Decarboxylase</keyword>
<name>A0A2S6H2Y5_9GAMM</name>
<evidence type="ECO:0000256" key="3">
    <source>
        <dbReference type="ARBA" id="ARBA00022793"/>
    </source>
</evidence>
<dbReference type="GO" id="GO:0030170">
    <property type="term" value="F:pyridoxal phosphate binding"/>
    <property type="evidence" value="ECO:0007669"/>
    <property type="project" value="InterPro"/>
</dbReference>
<dbReference type="PRINTS" id="PR00800">
    <property type="entry name" value="YHDCRBOXLASE"/>
</dbReference>
<evidence type="ECO:0000256" key="6">
    <source>
        <dbReference type="PIRSR" id="PIRSR602129-50"/>
    </source>
</evidence>
<reference evidence="8 9" key="1">
    <citation type="submission" date="2018-02" db="EMBL/GenBank/DDBJ databases">
        <title>Subsurface microbial communities from deep shales in Ohio and West Virginia, USA.</title>
        <authorList>
            <person name="Wrighton K."/>
        </authorList>
    </citation>
    <scope>NUCLEOTIDE SEQUENCE [LARGE SCALE GENOMIC DNA]</scope>
    <source>
        <strain evidence="8 9">OWC-G53F</strain>
    </source>
</reference>
<dbReference type="PANTHER" id="PTHR11999:SF70">
    <property type="entry name" value="MIP05841P"/>
    <property type="match status" value="1"/>
</dbReference>
<dbReference type="GO" id="GO:0019752">
    <property type="term" value="P:carboxylic acid metabolic process"/>
    <property type="evidence" value="ECO:0007669"/>
    <property type="project" value="InterPro"/>
</dbReference>
<dbReference type="AlphaFoldDB" id="A0A2S6H2Y5"/>
<dbReference type="InterPro" id="IPR015421">
    <property type="entry name" value="PyrdxlP-dep_Trfase_major"/>
</dbReference>
<dbReference type="EMBL" id="PTIY01000006">
    <property type="protein sequence ID" value="PPK71852.1"/>
    <property type="molecule type" value="Genomic_DNA"/>
</dbReference>
<evidence type="ECO:0000256" key="7">
    <source>
        <dbReference type="RuleBase" id="RU000382"/>
    </source>
</evidence>
<dbReference type="Pfam" id="PF00282">
    <property type="entry name" value="Pyridoxal_deC"/>
    <property type="match status" value="1"/>
</dbReference>
<proteinExistence type="inferred from homology"/>
<keyword evidence="5 7" id="KW-0456">Lyase</keyword>
<dbReference type="Gene3D" id="1.20.1340.10">
    <property type="entry name" value="dopa decarboxylase, N-terminal domain"/>
    <property type="match status" value="1"/>
</dbReference>
<dbReference type="CDD" id="cd06450">
    <property type="entry name" value="DOPA_deC_like"/>
    <property type="match status" value="1"/>
</dbReference>
<feature type="modified residue" description="N6-(pyridoxal phosphate)lysine" evidence="6">
    <location>
        <position position="303"/>
    </location>
</feature>
<comment type="cofactor">
    <cofactor evidence="1 6 7">
        <name>pyridoxal 5'-phosphate</name>
        <dbReference type="ChEBI" id="CHEBI:597326"/>
    </cofactor>
</comment>
<dbReference type="Proteomes" id="UP000238071">
    <property type="component" value="Unassembled WGS sequence"/>
</dbReference>
<protein>
    <submittedName>
        <fullName evidence="8">Glutamate/tyrosine decarboxylase-like PLP-dependent enzyme</fullName>
    </submittedName>
</protein>
<dbReference type="InterPro" id="IPR010977">
    <property type="entry name" value="Aromatic_deC"/>
</dbReference>
<evidence type="ECO:0000256" key="1">
    <source>
        <dbReference type="ARBA" id="ARBA00001933"/>
    </source>
</evidence>
<comment type="caution">
    <text evidence="8">The sequence shown here is derived from an EMBL/GenBank/DDBJ whole genome shotgun (WGS) entry which is preliminary data.</text>
</comment>
<evidence type="ECO:0000256" key="2">
    <source>
        <dbReference type="ARBA" id="ARBA00009533"/>
    </source>
</evidence>
<dbReference type="OrthoDB" id="9803665at2"/>
<dbReference type="PANTHER" id="PTHR11999">
    <property type="entry name" value="GROUP II PYRIDOXAL-5-PHOSPHATE DECARBOXYLASE"/>
    <property type="match status" value="1"/>
</dbReference>
<evidence type="ECO:0000256" key="5">
    <source>
        <dbReference type="ARBA" id="ARBA00023239"/>
    </source>
</evidence>
<dbReference type="InterPro" id="IPR002129">
    <property type="entry name" value="PyrdxlP-dep_de-COase"/>
</dbReference>
<dbReference type="Gene3D" id="3.40.640.10">
    <property type="entry name" value="Type I PLP-dependent aspartate aminotransferase-like (Major domain)"/>
    <property type="match status" value="1"/>
</dbReference>
<dbReference type="GO" id="GO:0006520">
    <property type="term" value="P:amino acid metabolic process"/>
    <property type="evidence" value="ECO:0007669"/>
    <property type="project" value="InterPro"/>
</dbReference>
<dbReference type="InterPro" id="IPR015422">
    <property type="entry name" value="PyrdxlP-dep_Trfase_small"/>
</dbReference>
<dbReference type="Gene3D" id="3.90.1150.10">
    <property type="entry name" value="Aspartate Aminotransferase, domain 1"/>
    <property type="match status" value="1"/>
</dbReference>
<gene>
    <name evidence="8" type="ORF">B0F88_106205</name>
</gene>
<dbReference type="PROSITE" id="PS00392">
    <property type="entry name" value="DDC_GAD_HDC_YDC"/>
    <property type="match status" value="1"/>
</dbReference>
<keyword evidence="4 6" id="KW-0663">Pyridoxal phosphate</keyword>
<sequence>MLETPEDTLDPSDWNAFRLQGHRMLDDMIDYLEHLRDQPVWQPMPDEVRDSFRQALDDVPSDLAKTHELFLKDVLPYALGNVHPGFMGWVHGGGTPVGMLAEMLAGGLNANLGGRDQSPIEIERQVVQWVRRLFNFPETASGLFVTGTSMANLIGVLIARTARLGTDVRHTGIAANGQQLVAYTSAGAHISIVQAMDIAGFGSAALRMIPVDQLHQMDIAALERAIAEDKKAGMTPFFIAGTVGTVGVGAIDNLQAIAELCERESIWFHVDGAYGALAMLAPDIAPRLQGIGRADSIAFDFHKWGQVPYDAGFILVRDGELHHNAFASPAAYLKRETRGMAAGSPWPCDFGPDLSRGFRALKTWFTLKVYGEEKLGRVISNTCALAQHMKRRIEAEPQLELLAPVALNIVCFRYRSEDADRVNADLVVALQESGIAAPSTTTINGQLAIRAAIVNHRTTVSDIDALIDATLELGGIAARSACS</sequence>
<dbReference type="RefSeq" id="WP_104423723.1">
    <property type="nucleotide sequence ID" value="NZ_PTIY01000006.1"/>
</dbReference>
<dbReference type="GO" id="GO:0016831">
    <property type="term" value="F:carboxy-lyase activity"/>
    <property type="evidence" value="ECO:0007669"/>
    <property type="project" value="UniProtKB-KW"/>
</dbReference>
<dbReference type="InterPro" id="IPR021115">
    <property type="entry name" value="Pyridoxal-P_BS"/>
</dbReference>
<dbReference type="SUPFAM" id="SSF53383">
    <property type="entry name" value="PLP-dependent transferases"/>
    <property type="match status" value="1"/>
</dbReference>
<accession>A0A2S6H2Y5</accession>
<evidence type="ECO:0000313" key="9">
    <source>
        <dbReference type="Proteomes" id="UP000238071"/>
    </source>
</evidence>
<comment type="similarity">
    <text evidence="2 7">Belongs to the group II decarboxylase family.</text>
</comment>
<evidence type="ECO:0000256" key="4">
    <source>
        <dbReference type="ARBA" id="ARBA00022898"/>
    </source>
</evidence>
<evidence type="ECO:0000313" key="8">
    <source>
        <dbReference type="EMBL" id="PPK71852.1"/>
    </source>
</evidence>
<organism evidence="8 9">
    <name type="scientific">Methylobacter tundripaludum</name>
    <dbReference type="NCBI Taxonomy" id="173365"/>
    <lineage>
        <taxon>Bacteria</taxon>
        <taxon>Pseudomonadati</taxon>
        <taxon>Pseudomonadota</taxon>
        <taxon>Gammaproteobacteria</taxon>
        <taxon>Methylococcales</taxon>
        <taxon>Methylococcaceae</taxon>
        <taxon>Methylobacter</taxon>
    </lineage>
</organism>